<keyword evidence="4" id="KW-1185">Reference proteome</keyword>
<feature type="domain" description="DUF397" evidence="2">
    <location>
        <begin position="6"/>
        <end position="33"/>
    </location>
</feature>
<dbReference type="Pfam" id="PF04149">
    <property type="entry name" value="DUF397"/>
    <property type="match status" value="1"/>
</dbReference>
<dbReference type="EMBL" id="CP108133">
    <property type="protein sequence ID" value="WTP54969.1"/>
    <property type="molecule type" value="Genomic_DNA"/>
</dbReference>
<evidence type="ECO:0000259" key="2">
    <source>
        <dbReference type="Pfam" id="PF04149"/>
    </source>
</evidence>
<sequence>MRAGYVLARDSKTPVIAVLHFTAVTWAGFLRALSQGELQGS</sequence>
<keyword evidence="1" id="KW-1133">Transmembrane helix</keyword>
<protein>
    <submittedName>
        <fullName evidence="3">DUF397 domain-containing protein</fullName>
    </submittedName>
</protein>
<dbReference type="Proteomes" id="UP001432166">
    <property type="component" value="Chromosome"/>
</dbReference>
<evidence type="ECO:0000256" key="1">
    <source>
        <dbReference type="SAM" id="Phobius"/>
    </source>
</evidence>
<organism evidence="3 4">
    <name type="scientific">Streptomyces tauricus</name>
    <dbReference type="NCBI Taxonomy" id="68274"/>
    <lineage>
        <taxon>Bacteria</taxon>
        <taxon>Bacillati</taxon>
        <taxon>Actinomycetota</taxon>
        <taxon>Actinomycetes</taxon>
        <taxon>Kitasatosporales</taxon>
        <taxon>Streptomycetaceae</taxon>
        <taxon>Streptomyces</taxon>
        <taxon>Streptomyces aurantiacus group</taxon>
    </lineage>
</organism>
<reference evidence="3" key="1">
    <citation type="submission" date="2022-10" db="EMBL/GenBank/DDBJ databases">
        <title>The complete genomes of actinobacterial strains from the NBC collection.</title>
        <authorList>
            <person name="Joergensen T.S."/>
            <person name="Alvarez Arevalo M."/>
            <person name="Sterndorff E.B."/>
            <person name="Faurdal D."/>
            <person name="Vuksanovic O."/>
            <person name="Mourched A.-S."/>
            <person name="Charusanti P."/>
            <person name="Shaw S."/>
            <person name="Blin K."/>
            <person name="Weber T."/>
        </authorList>
    </citation>
    <scope>NUCLEOTIDE SEQUENCE</scope>
    <source>
        <strain evidence="3">NBC_00189</strain>
    </source>
</reference>
<feature type="transmembrane region" description="Helical" evidence="1">
    <location>
        <begin position="15"/>
        <end position="33"/>
    </location>
</feature>
<evidence type="ECO:0000313" key="3">
    <source>
        <dbReference type="EMBL" id="WTP54969.1"/>
    </source>
</evidence>
<accession>A0ABZ1JY01</accession>
<proteinExistence type="predicted"/>
<name>A0ABZ1JY01_9ACTN</name>
<evidence type="ECO:0000313" key="4">
    <source>
        <dbReference type="Proteomes" id="UP001432166"/>
    </source>
</evidence>
<keyword evidence="1" id="KW-0812">Transmembrane</keyword>
<gene>
    <name evidence="3" type="ORF">OG288_17965</name>
</gene>
<dbReference type="InterPro" id="IPR007278">
    <property type="entry name" value="DUF397"/>
</dbReference>
<keyword evidence="1" id="KW-0472">Membrane</keyword>